<dbReference type="CDD" id="cd02019">
    <property type="entry name" value="NK"/>
    <property type="match status" value="1"/>
</dbReference>
<dbReference type="InterPro" id="IPR027417">
    <property type="entry name" value="P-loop_NTPase"/>
</dbReference>
<keyword evidence="2" id="KW-1185">Reference proteome</keyword>
<name>A0ABR8N0B5_9BACL</name>
<dbReference type="SUPFAM" id="SSF52540">
    <property type="entry name" value="P-loop containing nucleoside triphosphate hydrolases"/>
    <property type="match status" value="1"/>
</dbReference>
<organism evidence="1 2">
    <name type="scientific">Paenibacillus terricola</name>
    <dbReference type="NCBI Taxonomy" id="2763503"/>
    <lineage>
        <taxon>Bacteria</taxon>
        <taxon>Bacillati</taxon>
        <taxon>Bacillota</taxon>
        <taxon>Bacilli</taxon>
        <taxon>Bacillales</taxon>
        <taxon>Paenibacillaceae</taxon>
        <taxon>Paenibacillus</taxon>
    </lineage>
</organism>
<dbReference type="Proteomes" id="UP000609346">
    <property type="component" value="Unassembled WGS sequence"/>
</dbReference>
<comment type="caution">
    <text evidence="1">The sequence shown here is derived from an EMBL/GenBank/DDBJ whole genome shotgun (WGS) entry which is preliminary data.</text>
</comment>
<accession>A0ABR8N0B5</accession>
<proteinExistence type="predicted"/>
<gene>
    <name evidence="1" type="ORF">H8B09_14115</name>
</gene>
<evidence type="ECO:0000313" key="1">
    <source>
        <dbReference type="EMBL" id="MBD3919894.1"/>
    </source>
</evidence>
<dbReference type="Gene3D" id="3.40.50.300">
    <property type="entry name" value="P-loop containing nucleotide triphosphate hydrolases"/>
    <property type="match status" value="1"/>
</dbReference>
<dbReference type="EMBL" id="JACXZA010000003">
    <property type="protein sequence ID" value="MBD3919894.1"/>
    <property type="molecule type" value="Genomic_DNA"/>
</dbReference>
<evidence type="ECO:0000313" key="2">
    <source>
        <dbReference type="Proteomes" id="UP000609346"/>
    </source>
</evidence>
<dbReference type="RefSeq" id="WP_191204169.1">
    <property type="nucleotide sequence ID" value="NZ_JACXZA010000003.1"/>
</dbReference>
<sequence length="212" mass="24856">MTIICLEGTSAVGKSTTCKAFAEIYDAYVVEETQVLFGQTNLNGIELVKWFLECQIKRWQIALEKSKEHEFILLDGDVFKLWYDWVYGFDEKLFEYEAEFFREKIFLNEISFPHCYIVLWNDESELRKRKESDKTRSRSGFEKHLKLVEPQIKYFQALNSIVPNFAGIFKAESIEGNLLNIRSQIINSPGVSPDMTLKMFDFMINFLRTTPP</sequence>
<reference evidence="1 2" key="1">
    <citation type="submission" date="2020-09" db="EMBL/GenBank/DDBJ databases">
        <title>Paenibacillus sp. strain PR3 16S rRNA gene Genome sequencing and assembly.</title>
        <authorList>
            <person name="Kim J."/>
        </authorList>
    </citation>
    <scope>NUCLEOTIDE SEQUENCE [LARGE SCALE GENOMIC DNA]</scope>
    <source>
        <strain evidence="1 2">PR3</strain>
    </source>
</reference>
<protein>
    <submittedName>
        <fullName evidence="1">Chloramphenicol acetyltransferase</fullName>
    </submittedName>
</protein>